<dbReference type="InterPro" id="IPR013783">
    <property type="entry name" value="Ig-like_fold"/>
</dbReference>
<keyword evidence="2" id="KW-0472">Membrane</keyword>
<evidence type="ECO:0000313" key="5">
    <source>
        <dbReference type="EMBL" id="CAJ1062753.1"/>
    </source>
</evidence>
<evidence type="ECO:0000256" key="2">
    <source>
        <dbReference type="SAM" id="Phobius"/>
    </source>
</evidence>
<keyword evidence="3" id="KW-0732">Signal</keyword>
<dbReference type="SUPFAM" id="SSF49265">
    <property type="entry name" value="Fibronectin type III"/>
    <property type="match status" value="1"/>
</dbReference>
<evidence type="ECO:0000313" key="6">
    <source>
        <dbReference type="Proteomes" id="UP001178508"/>
    </source>
</evidence>
<keyword evidence="6" id="KW-1185">Reference proteome</keyword>
<dbReference type="InterPro" id="IPR003961">
    <property type="entry name" value="FN3_dom"/>
</dbReference>
<proteinExistence type="predicted"/>
<dbReference type="GO" id="GO:0005886">
    <property type="term" value="C:plasma membrane"/>
    <property type="evidence" value="ECO:0007669"/>
    <property type="project" value="TreeGrafter"/>
</dbReference>
<feature type="region of interest" description="Disordered" evidence="1">
    <location>
        <begin position="549"/>
        <end position="569"/>
    </location>
</feature>
<dbReference type="GO" id="GO:0004896">
    <property type="term" value="F:cytokine receptor activity"/>
    <property type="evidence" value="ECO:0007669"/>
    <property type="project" value="TreeGrafter"/>
</dbReference>
<accession>A0AAV1FQT4</accession>
<sequence>MKMWSMKVIILLLFCYACLSTETRKVKFVSRNFYNILHWVPVEPALPGQKVLYSVKYWSDVQGQPHMTKMECQNITALSCDLTAETPSIYDVHYKAQVCANGRDHGSTIRFKPLADTIFGPPSLSNFTTVSSLHVNVTLPLGPNRVSVGDIITGSKKGPFETVIVYVLNITHPKWAAHVTESKTGRFVINLKNNQTEYCGYVVYKPSSEWGRSPSEKAFFCAKLQGDPLKSLPWLLVGAALLLAILITSIACIIHYVKGGKKNKMPESLVTPSNFPPVVLDIPDGNIAISKPEFNTQGEKTVYATIQVKPNLPLDNKVGYSPQDISFQSWQGSAESSVSTGTQTPVPNPRDTSNHSSEIYSCVAVHVPAEDNNDDSVSGESWGKDEISPELTMNGVLPSPGLDPLESKAAMPLLLHTVRDSNGQLMLPSLTLQLQSNEGDRERKPLLSDLIDSNTEGPLLVSLHSFDSSEWSDSGCDDSTVNTPTYPYCNTDNSPSQPVVPYLQHGCQSAPSNDAILASGYKQNWTPAVFPGIPFKDSCEYRKTNKPWTWTSNKTEEEKEEYDEPEREGDCRGILLGGWGLQIED</sequence>
<name>A0AAV1FQT4_XYRNO</name>
<dbReference type="Pfam" id="PF01108">
    <property type="entry name" value="Tissue_fac"/>
    <property type="match status" value="1"/>
</dbReference>
<evidence type="ECO:0000256" key="1">
    <source>
        <dbReference type="SAM" id="MobiDB-lite"/>
    </source>
</evidence>
<dbReference type="AlphaFoldDB" id="A0AAV1FQT4"/>
<dbReference type="Proteomes" id="UP001178508">
    <property type="component" value="Chromosome 8"/>
</dbReference>
<dbReference type="PANTHER" id="PTHR20859">
    <property type="entry name" value="INTERFERON/INTERLEUKIN RECEPTOR"/>
    <property type="match status" value="1"/>
</dbReference>
<dbReference type="EMBL" id="OY660871">
    <property type="protein sequence ID" value="CAJ1062753.1"/>
    <property type="molecule type" value="Genomic_DNA"/>
</dbReference>
<organism evidence="5 6">
    <name type="scientific">Xyrichtys novacula</name>
    <name type="common">Pearly razorfish</name>
    <name type="synonym">Hemipteronotus novacula</name>
    <dbReference type="NCBI Taxonomy" id="13765"/>
    <lineage>
        <taxon>Eukaryota</taxon>
        <taxon>Metazoa</taxon>
        <taxon>Chordata</taxon>
        <taxon>Craniata</taxon>
        <taxon>Vertebrata</taxon>
        <taxon>Euteleostomi</taxon>
        <taxon>Actinopterygii</taxon>
        <taxon>Neopterygii</taxon>
        <taxon>Teleostei</taxon>
        <taxon>Neoteleostei</taxon>
        <taxon>Acanthomorphata</taxon>
        <taxon>Eupercaria</taxon>
        <taxon>Labriformes</taxon>
        <taxon>Labridae</taxon>
        <taxon>Xyrichtys</taxon>
    </lineage>
</organism>
<dbReference type="Gene3D" id="2.60.40.10">
    <property type="entry name" value="Immunoglobulins"/>
    <property type="match status" value="1"/>
</dbReference>
<gene>
    <name evidence="5" type="ORF">XNOV1_A004777</name>
</gene>
<feature type="region of interest" description="Disordered" evidence="1">
    <location>
        <begin position="370"/>
        <end position="391"/>
    </location>
</feature>
<feature type="region of interest" description="Disordered" evidence="1">
    <location>
        <begin position="331"/>
        <end position="355"/>
    </location>
</feature>
<dbReference type="InterPro" id="IPR036116">
    <property type="entry name" value="FN3_sf"/>
</dbReference>
<keyword evidence="2" id="KW-1133">Transmembrane helix</keyword>
<feature type="compositionally biased region" description="Acidic residues" evidence="1">
    <location>
        <begin position="558"/>
        <end position="567"/>
    </location>
</feature>
<feature type="domain" description="Fibronectin type-III" evidence="4">
    <location>
        <begin position="12"/>
        <end position="105"/>
    </location>
</feature>
<feature type="transmembrane region" description="Helical" evidence="2">
    <location>
        <begin position="234"/>
        <end position="257"/>
    </location>
</feature>
<reference evidence="5" key="1">
    <citation type="submission" date="2023-08" db="EMBL/GenBank/DDBJ databases">
        <authorList>
            <person name="Alioto T."/>
            <person name="Alioto T."/>
            <person name="Gomez Garrido J."/>
        </authorList>
    </citation>
    <scope>NUCLEOTIDE SEQUENCE</scope>
</reference>
<feature type="signal peptide" evidence="3">
    <location>
        <begin position="1"/>
        <end position="20"/>
    </location>
</feature>
<protein>
    <submittedName>
        <fullName evidence="5">Interferon lambda receptor 1</fullName>
    </submittedName>
</protein>
<evidence type="ECO:0000256" key="3">
    <source>
        <dbReference type="SAM" id="SignalP"/>
    </source>
</evidence>
<feature type="chain" id="PRO_5043438147" evidence="3">
    <location>
        <begin position="21"/>
        <end position="585"/>
    </location>
</feature>
<keyword evidence="2" id="KW-0812">Transmembrane</keyword>
<dbReference type="PANTHER" id="PTHR20859:SF53">
    <property type="entry name" value="INTERLEUKIN-22 RECEPTOR SUBUNIT ALPHA-1"/>
    <property type="match status" value="1"/>
</dbReference>
<evidence type="ECO:0000259" key="4">
    <source>
        <dbReference type="Pfam" id="PF01108"/>
    </source>
</evidence>
<dbReference type="InterPro" id="IPR050650">
    <property type="entry name" value="Type-II_Cytokine-TF_Rcpt"/>
</dbReference>
<keyword evidence="5" id="KW-0675">Receptor</keyword>